<accession>A0AAV4U9V0</accession>
<evidence type="ECO:0000313" key="3">
    <source>
        <dbReference type="Proteomes" id="UP001054945"/>
    </source>
</evidence>
<evidence type="ECO:0000313" key="2">
    <source>
        <dbReference type="EMBL" id="GIY54528.1"/>
    </source>
</evidence>
<feature type="region of interest" description="Disordered" evidence="1">
    <location>
        <begin position="48"/>
        <end position="121"/>
    </location>
</feature>
<comment type="caution">
    <text evidence="2">The sequence shown here is derived from an EMBL/GenBank/DDBJ whole genome shotgun (WGS) entry which is preliminary data.</text>
</comment>
<keyword evidence="3" id="KW-1185">Reference proteome</keyword>
<protein>
    <submittedName>
        <fullName evidence="2">Uncharacterized protein</fullName>
    </submittedName>
</protein>
<evidence type="ECO:0000256" key="1">
    <source>
        <dbReference type="SAM" id="MobiDB-lite"/>
    </source>
</evidence>
<dbReference type="Proteomes" id="UP001054945">
    <property type="component" value="Unassembled WGS sequence"/>
</dbReference>
<dbReference type="EMBL" id="BPLR01012522">
    <property type="protein sequence ID" value="GIY54528.1"/>
    <property type="molecule type" value="Genomic_DNA"/>
</dbReference>
<sequence>MDLGDCLHNQMYCRIFSQSGPLKHRIVLCEIFRQNSLLFERGFEFKSAGEGDQEDCSTAVSRKEHQKQNQKQVEKFQTGEDNGKSVRQNGSMRRSEDVTSTHDLLGGGGDIHSKIGVATEA</sequence>
<feature type="compositionally biased region" description="Basic and acidic residues" evidence="1">
    <location>
        <begin position="61"/>
        <end position="84"/>
    </location>
</feature>
<gene>
    <name evidence="2" type="ORF">CEXT_296391</name>
</gene>
<reference evidence="2 3" key="1">
    <citation type="submission" date="2021-06" db="EMBL/GenBank/DDBJ databases">
        <title>Caerostris extrusa draft genome.</title>
        <authorList>
            <person name="Kono N."/>
            <person name="Arakawa K."/>
        </authorList>
    </citation>
    <scope>NUCLEOTIDE SEQUENCE [LARGE SCALE GENOMIC DNA]</scope>
</reference>
<dbReference type="AlphaFoldDB" id="A0AAV4U9V0"/>
<name>A0AAV4U9V0_CAEEX</name>
<proteinExistence type="predicted"/>
<organism evidence="2 3">
    <name type="scientific">Caerostris extrusa</name>
    <name type="common">Bark spider</name>
    <name type="synonym">Caerostris bankana</name>
    <dbReference type="NCBI Taxonomy" id="172846"/>
    <lineage>
        <taxon>Eukaryota</taxon>
        <taxon>Metazoa</taxon>
        <taxon>Ecdysozoa</taxon>
        <taxon>Arthropoda</taxon>
        <taxon>Chelicerata</taxon>
        <taxon>Arachnida</taxon>
        <taxon>Araneae</taxon>
        <taxon>Araneomorphae</taxon>
        <taxon>Entelegynae</taxon>
        <taxon>Araneoidea</taxon>
        <taxon>Araneidae</taxon>
        <taxon>Caerostris</taxon>
    </lineage>
</organism>